<evidence type="ECO:0000313" key="3">
    <source>
        <dbReference type="Proteomes" id="UP000821866"/>
    </source>
</evidence>
<keyword evidence="1" id="KW-0812">Transmembrane</keyword>
<protein>
    <recommendedName>
        <fullName evidence="4">Transmembrane protein</fullName>
    </recommendedName>
</protein>
<dbReference type="AlphaFoldDB" id="A0A9J6CXF4"/>
<feature type="transmembrane region" description="Helical" evidence="1">
    <location>
        <begin position="216"/>
        <end position="233"/>
    </location>
</feature>
<organism evidence="2 3">
    <name type="scientific">Rhipicephalus microplus</name>
    <name type="common">Cattle tick</name>
    <name type="synonym">Boophilus microplus</name>
    <dbReference type="NCBI Taxonomy" id="6941"/>
    <lineage>
        <taxon>Eukaryota</taxon>
        <taxon>Metazoa</taxon>
        <taxon>Ecdysozoa</taxon>
        <taxon>Arthropoda</taxon>
        <taxon>Chelicerata</taxon>
        <taxon>Arachnida</taxon>
        <taxon>Acari</taxon>
        <taxon>Parasitiformes</taxon>
        <taxon>Ixodida</taxon>
        <taxon>Ixodoidea</taxon>
        <taxon>Ixodidae</taxon>
        <taxon>Rhipicephalinae</taxon>
        <taxon>Rhipicephalus</taxon>
        <taxon>Boophilus</taxon>
    </lineage>
</organism>
<dbReference type="Proteomes" id="UP000821866">
    <property type="component" value="Unassembled WGS sequence"/>
</dbReference>
<dbReference type="EMBL" id="JABSTU010005102">
    <property type="protein sequence ID" value="KAH7950569.1"/>
    <property type="molecule type" value="Genomic_DNA"/>
</dbReference>
<proteinExistence type="predicted"/>
<sequence length="330" mass="36090">MSELRQACVSGVPTLSNLTSTAENKITFIEMRQELADEIVDTKETAGSEPDWIKSLCRSQLLKTGAVPLAPLVVSLPECGDGVPASQDNGDNVTFASLEDDTKCRQLDDEEPSLEDHHGWAEKGTLSSTCAAPLATQQLGLDKCGRSYWPGRYPQVSVFLPPSNCPASEHSWWRREWASPSPQASMITDDSCVYLYGRTSRFTTSPAGTGGKASRACLAMFIFVVVMLCVWMFQAVGEYRVPESALYTRNAALSANKVKGGGGTYAGEVLPHADGARRAENIIQQILSYNDSEDAMNDSDSREKNHSEYNGWNDSASDVIIRRGPTLRHR</sequence>
<comment type="caution">
    <text evidence="2">The sequence shown here is derived from an EMBL/GenBank/DDBJ whole genome shotgun (WGS) entry which is preliminary data.</text>
</comment>
<keyword evidence="1" id="KW-1133">Transmembrane helix</keyword>
<accession>A0A9J6CXF4</accession>
<reference evidence="2" key="2">
    <citation type="submission" date="2021-09" db="EMBL/GenBank/DDBJ databases">
        <authorList>
            <person name="Jia N."/>
            <person name="Wang J."/>
            <person name="Shi W."/>
            <person name="Du L."/>
            <person name="Sun Y."/>
            <person name="Zhan W."/>
            <person name="Jiang J."/>
            <person name="Wang Q."/>
            <person name="Zhang B."/>
            <person name="Ji P."/>
            <person name="Sakyi L.B."/>
            <person name="Cui X."/>
            <person name="Yuan T."/>
            <person name="Jiang B."/>
            <person name="Yang W."/>
            <person name="Lam T.T.-Y."/>
            <person name="Chang Q."/>
            <person name="Ding S."/>
            <person name="Wang X."/>
            <person name="Zhu J."/>
            <person name="Ruan X."/>
            <person name="Zhao L."/>
            <person name="Wei J."/>
            <person name="Que T."/>
            <person name="Du C."/>
            <person name="Cheng J."/>
            <person name="Dai P."/>
            <person name="Han X."/>
            <person name="Huang E."/>
            <person name="Gao Y."/>
            <person name="Liu J."/>
            <person name="Shao H."/>
            <person name="Ye R."/>
            <person name="Li L."/>
            <person name="Wei W."/>
            <person name="Wang X."/>
            <person name="Wang C."/>
            <person name="Huo Q."/>
            <person name="Li W."/>
            <person name="Guo W."/>
            <person name="Chen H."/>
            <person name="Chen S."/>
            <person name="Zhou L."/>
            <person name="Zhou L."/>
            <person name="Ni X."/>
            <person name="Tian J."/>
            <person name="Zhou Y."/>
            <person name="Sheng Y."/>
            <person name="Liu T."/>
            <person name="Pan Y."/>
            <person name="Xia L."/>
            <person name="Li J."/>
            <person name="Zhao F."/>
            <person name="Cao W."/>
        </authorList>
    </citation>
    <scope>NUCLEOTIDE SEQUENCE</scope>
    <source>
        <strain evidence="2">Rmic-2018</strain>
        <tissue evidence="2">Larvae</tissue>
    </source>
</reference>
<name>A0A9J6CXF4_RHIMP</name>
<dbReference type="VEuPathDB" id="VectorBase:LOC119185747"/>
<evidence type="ECO:0008006" key="4">
    <source>
        <dbReference type="Google" id="ProtNLM"/>
    </source>
</evidence>
<reference evidence="2" key="1">
    <citation type="journal article" date="2020" name="Cell">
        <title>Large-Scale Comparative Analyses of Tick Genomes Elucidate Their Genetic Diversity and Vector Capacities.</title>
        <authorList>
            <consortium name="Tick Genome and Microbiome Consortium (TIGMIC)"/>
            <person name="Jia N."/>
            <person name="Wang J."/>
            <person name="Shi W."/>
            <person name="Du L."/>
            <person name="Sun Y."/>
            <person name="Zhan W."/>
            <person name="Jiang J.F."/>
            <person name="Wang Q."/>
            <person name="Zhang B."/>
            <person name="Ji P."/>
            <person name="Bell-Sakyi L."/>
            <person name="Cui X.M."/>
            <person name="Yuan T.T."/>
            <person name="Jiang B.G."/>
            <person name="Yang W.F."/>
            <person name="Lam T.T."/>
            <person name="Chang Q.C."/>
            <person name="Ding S.J."/>
            <person name="Wang X.J."/>
            <person name="Zhu J.G."/>
            <person name="Ruan X.D."/>
            <person name="Zhao L."/>
            <person name="Wei J.T."/>
            <person name="Ye R.Z."/>
            <person name="Que T.C."/>
            <person name="Du C.H."/>
            <person name="Zhou Y.H."/>
            <person name="Cheng J.X."/>
            <person name="Dai P.F."/>
            <person name="Guo W.B."/>
            <person name="Han X.H."/>
            <person name="Huang E.J."/>
            <person name="Li L.F."/>
            <person name="Wei W."/>
            <person name="Gao Y.C."/>
            <person name="Liu J.Z."/>
            <person name="Shao H.Z."/>
            <person name="Wang X."/>
            <person name="Wang C.C."/>
            <person name="Yang T.C."/>
            <person name="Huo Q.B."/>
            <person name="Li W."/>
            <person name="Chen H.Y."/>
            <person name="Chen S.E."/>
            <person name="Zhou L.G."/>
            <person name="Ni X.B."/>
            <person name="Tian J.H."/>
            <person name="Sheng Y."/>
            <person name="Liu T."/>
            <person name="Pan Y.S."/>
            <person name="Xia L.Y."/>
            <person name="Li J."/>
            <person name="Zhao F."/>
            <person name="Cao W.C."/>
        </authorList>
    </citation>
    <scope>NUCLEOTIDE SEQUENCE</scope>
    <source>
        <strain evidence="2">Rmic-2018</strain>
    </source>
</reference>
<keyword evidence="3" id="KW-1185">Reference proteome</keyword>
<gene>
    <name evidence="2" type="ORF">HPB51_028395</name>
</gene>
<evidence type="ECO:0000313" key="2">
    <source>
        <dbReference type="EMBL" id="KAH7950569.1"/>
    </source>
</evidence>
<evidence type="ECO:0000256" key="1">
    <source>
        <dbReference type="SAM" id="Phobius"/>
    </source>
</evidence>
<keyword evidence="1" id="KW-0472">Membrane</keyword>